<dbReference type="Proteomes" id="UP000242705">
    <property type="component" value="Unassembled WGS sequence"/>
</dbReference>
<dbReference type="EMBL" id="PXYX01000001">
    <property type="protein sequence ID" value="PSR29755.1"/>
    <property type="molecule type" value="Genomic_DNA"/>
</dbReference>
<evidence type="ECO:0000313" key="2">
    <source>
        <dbReference type="Proteomes" id="UP000242705"/>
    </source>
</evidence>
<protein>
    <submittedName>
        <fullName evidence="1">Uncharacterized protein</fullName>
    </submittedName>
</protein>
<evidence type="ECO:0000313" key="1">
    <source>
        <dbReference type="EMBL" id="PSR29755.1"/>
    </source>
</evidence>
<organism evidence="1 2">
    <name type="scientific">Sulfobacillus thermosulfidooxidans</name>
    <dbReference type="NCBI Taxonomy" id="28034"/>
    <lineage>
        <taxon>Bacteria</taxon>
        <taxon>Bacillati</taxon>
        <taxon>Bacillota</taxon>
        <taxon>Clostridia</taxon>
        <taxon>Eubacteriales</taxon>
        <taxon>Clostridiales Family XVII. Incertae Sedis</taxon>
        <taxon>Sulfobacillus</taxon>
    </lineage>
</organism>
<dbReference type="AlphaFoldDB" id="A0A1R0IQW8"/>
<proteinExistence type="predicted"/>
<reference evidence="1 2" key="1">
    <citation type="journal article" date="2014" name="BMC Genomics">
        <title>Comparison of environmental and isolate Sulfobacillus genomes reveals diverse carbon, sulfur, nitrogen, and hydrogen metabolisms.</title>
        <authorList>
            <person name="Justice N.B."/>
            <person name="Norman A."/>
            <person name="Brown C.T."/>
            <person name="Singh A."/>
            <person name="Thomas B.C."/>
            <person name="Banfield J.F."/>
        </authorList>
    </citation>
    <scope>NUCLEOTIDE SEQUENCE [LARGE SCALE GENOMIC DNA]</scope>
    <source>
        <strain evidence="1">AMDSBA5</strain>
    </source>
</reference>
<comment type="caution">
    <text evidence="1">The sequence shown here is derived from an EMBL/GenBank/DDBJ whole genome shotgun (WGS) entry which is preliminary data.</text>
</comment>
<name>A0A1R0IQW8_SULTH</name>
<accession>A0A1R0IQW8</accession>
<dbReference type="RefSeq" id="WP_020374864.1">
    <property type="nucleotide sequence ID" value="NZ_MDZD01000018.1"/>
</dbReference>
<sequence length="170" mass="19422">MNLSSSGWGSSTRGLGALITVMMRYPEINSVQFNPDDRTLNMTFIVRKTIGDETWSALTDQLVDVLQTYRWVTGRPLSLIELDRLDWDTATIIELRRDIDTVSVEEVGMMIEVLHDWFEQDVVTDTHDLLEEELMLQEETIQANLEALSQDAHGHLVALRDEGRVVVFNT</sequence>
<gene>
    <name evidence="1" type="ORF">C7B47_00125</name>
</gene>